<sequence length="241" mass="26464">MSAAVAARPRVAAATSASFLGTEPRIRKSAFLAIALSTLLPGSPSIIHQLYRRPSSSDPAQRDSLRLGTFELPRPGTYDTTSIVKETRGRSSTLTLTARENPSPVDIAKMLNRTAFYVGNCQRERSGLQIWILEGSCRLTLFTAALQTFFGFFAGFVNGKSQYLHIFGKIAAGVSIATWIWLSVLMYYNRRPLSTHALARSLAHVTSFMIISGTWLDATGVQRQDLVVCCRMLLQCTGIPD</sequence>
<organism evidence="2 3">
    <name type="scientific">Coprinopsis marcescibilis</name>
    <name type="common">Agaric fungus</name>
    <name type="synonym">Psathyrella marcescibilis</name>
    <dbReference type="NCBI Taxonomy" id="230819"/>
    <lineage>
        <taxon>Eukaryota</taxon>
        <taxon>Fungi</taxon>
        <taxon>Dikarya</taxon>
        <taxon>Basidiomycota</taxon>
        <taxon>Agaricomycotina</taxon>
        <taxon>Agaricomycetes</taxon>
        <taxon>Agaricomycetidae</taxon>
        <taxon>Agaricales</taxon>
        <taxon>Agaricineae</taxon>
        <taxon>Psathyrellaceae</taxon>
        <taxon>Coprinopsis</taxon>
    </lineage>
</organism>
<protein>
    <submittedName>
        <fullName evidence="2">Uncharacterized protein</fullName>
    </submittedName>
</protein>
<evidence type="ECO:0000256" key="1">
    <source>
        <dbReference type="SAM" id="Phobius"/>
    </source>
</evidence>
<dbReference type="Proteomes" id="UP000307440">
    <property type="component" value="Unassembled WGS sequence"/>
</dbReference>
<name>A0A5C3L669_COPMA</name>
<dbReference type="EMBL" id="ML210157">
    <property type="protein sequence ID" value="TFK28240.1"/>
    <property type="molecule type" value="Genomic_DNA"/>
</dbReference>
<dbReference type="AlphaFoldDB" id="A0A5C3L669"/>
<feature type="transmembrane region" description="Helical" evidence="1">
    <location>
        <begin position="163"/>
        <end position="185"/>
    </location>
</feature>
<keyword evidence="1" id="KW-0472">Membrane</keyword>
<gene>
    <name evidence="2" type="ORF">FA15DRAFT_652905</name>
</gene>
<evidence type="ECO:0000313" key="3">
    <source>
        <dbReference type="Proteomes" id="UP000307440"/>
    </source>
</evidence>
<accession>A0A5C3L669</accession>
<dbReference type="OrthoDB" id="2992074at2759"/>
<reference evidence="2 3" key="1">
    <citation type="journal article" date="2019" name="Nat. Ecol. Evol.">
        <title>Megaphylogeny resolves global patterns of mushroom evolution.</title>
        <authorList>
            <person name="Varga T."/>
            <person name="Krizsan K."/>
            <person name="Foldi C."/>
            <person name="Dima B."/>
            <person name="Sanchez-Garcia M."/>
            <person name="Sanchez-Ramirez S."/>
            <person name="Szollosi G.J."/>
            <person name="Szarkandi J.G."/>
            <person name="Papp V."/>
            <person name="Albert L."/>
            <person name="Andreopoulos W."/>
            <person name="Angelini C."/>
            <person name="Antonin V."/>
            <person name="Barry K.W."/>
            <person name="Bougher N.L."/>
            <person name="Buchanan P."/>
            <person name="Buyck B."/>
            <person name="Bense V."/>
            <person name="Catcheside P."/>
            <person name="Chovatia M."/>
            <person name="Cooper J."/>
            <person name="Damon W."/>
            <person name="Desjardin D."/>
            <person name="Finy P."/>
            <person name="Geml J."/>
            <person name="Haridas S."/>
            <person name="Hughes K."/>
            <person name="Justo A."/>
            <person name="Karasinski D."/>
            <person name="Kautmanova I."/>
            <person name="Kiss B."/>
            <person name="Kocsube S."/>
            <person name="Kotiranta H."/>
            <person name="LaButti K.M."/>
            <person name="Lechner B.E."/>
            <person name="Liimatainen K."/>
            <person name="Lipzen A."/>
            <person name="Lukacs Z."/>
            <person name="Mihaltcheva S."/>
            <person name="Morgado L.N."/>
            <person name="Niskanen T."/>
            <person name="Noordeloos M.E."/>
            <person name="Ohm R.A."/>
            <person name="Ortiz-Santana B."/>
            <person name="Ovrebo C."/>
            <person name="Racz N."/>
            <person name="Riley R."/>
            <person name="Savchenko A."/>
            <person name="Shiryaev A."/>
            <person name="Soop K."/>
            <person name="Spirin V."/>
            <person name="Szebenyi C."/>
            <person name="Tomsovsky M."/>
            <person name="Tulloss R.E."/>
            <person name="Uehling J."/>
            <person name="Grigoriev I.V."/>
            <person name="Vagvolgyi C."/>
            <person name="Papp T."/>
            <person name="Martin F.M."/>
            <person name="Miettinen O."/>
            <person name="Hibbett D.S."/>
            <person name="Nagy L.G."/>
        </authorList>
    </citation>
    <scope>NUCLEOTIDE SEQUENCE [LARGE SCALE GENOMIC DNA]</scope>
    <source>
        <strain evidence="2 3">CBS 121175</strain>
    </source>
</reference>
<feature type="transmembrane region" description="Helical" evidence="1">
    <location>
        <begin position="139"/>
        <end position="157"/>
    </location>
</feature>
<keyword evidence="1" id="KW-1133">Transmembrane helix</keyword>
<proteinExistence type="predicted"/>
<keyword evidence="1" id="KW-0812">Transmembrane</keyword>
<keyword evidence="3" id="KW-1185">Reference proteome</keyword>
<evidence type="ECO:0000313" key="2">
    <source>
        <dbReference type="EMBL" id="TFK28240.1"/>
    </source>
</evidence>